<evidence type="ECO:0000313" key="4">
    <source>
        <dbReference type="EMBL" id="NMO15449.1"/>
    </source>
</evidence>
<evidence type="ECO:0000256" key="3">
    <source>
        <dbReference type="SAM" id="SignalP"/>
    </source>
</evidence>
<name>A0A848L9E3_9BACT</name>
<feature type="transmembrane region" description="Helical" evidence="2">
    <location>
        <begin position="368"/>
        <end position="386"/>
    </location>
</feature>
<dbReference type="RefSeq" id="WP_169344741.1">
    <property type="nucleotide sequence ID" value="NZ_JABBJJ010000039.1"/>
</dbReference>
<feature type="region of interest" description="Disordered" evidence="1">
    <location>
        <begin position="15"/>
        <end position="184"/>
    </location>
</feature>
<keyword evidence="5" id="KW-1185">Reference proteome</keyword>
<feature type="transmembrane region" description="Helical" evidence="2">
    <location>
        <begin position="247"/>
        <end position="264"/>
    </location>
</feature>
<evidence type="ECO:0000256" key="2">
    <source>
        <dbReference type="SAM" id="Phobius"/>
    </source>
</evidence>
<organism evidence="4 5">
    <name type="scientific">Pyxidicoccus fallax</name>
    <dbReference type="NCBI Taxonomy" id="394095"/>
    <lineage>
        <taxon>Bacteria</taxon>
        <taxon>Pseudomonadati</taxon>
        <taxon>Myxococcota</taxon>
        <taxon>Myxococcia</taxon>
        <taxon>Myxococcales</taxon>
        <taxon>Cystobacterineae</taxon>
        <taxon>Myxococcaceae</taxon>
        <taxon>Pyxidicoccus</taxon>
    </lineage>
</organism>
<feature type="chain" id="PRO_5033010277" evidence="3">
    <location>
        <begin position="18"/>
        <end position="456"/>
    </location>
</feature>
<keyword evidence="2" id="KW-0812">Transmembrane</keyword>
<keyword evidence="3" id="KW-0732">Signal</keyword>
<feature type="transmembrane region" description="Helical" evidence="2">
    <location>
        <begin position="337"/>
        <end position="356"/>
    </location>
</feature>
<feature type="signal peptide" evidence="3">
    <location>
        <begin position="1"/>
        <end position="17"/>
    </location>
</feature>
<feature type="transmembrane region" description="Helical" evidence="2">
    <location>
        <begin position="216"/>
        <end position="235"/>
    </location>
</feature>
<reference evidence="4 5" key="1">
    <citation type="submission" date="2020-04" db="EMBL/GenBank/DDBJ databases">
        <title>Draft genome of Pyxidicoccus fallax type strain.</title>
        <authorList>
            <person name="Whitworth D.E."/>
        </authorList>
    </citation>
    <scope>NUCLEOTIDE SEQUENCE [LARGE SCALE GENOMIC DNA]</scope>
    <source>
        <strain evidence="4 5">DSM 14698</strain>
    </source>
</reference>
<dbReference type="Proteomes" id="UP000518300">
    <property type="component" value="Unassembled WGS sequence"/>
</dbReference>
<keyword evidence="2" id="KW-1133">Transmembrane helix</keyword>
<feature type="transmembrane region" description="Helical" evidence="2">
    <location>
        <begin position="395"/>
        <end position="413"/>
    </location>
</feature>
<proteinExistence type="predicted"/>
<keyword evidence="2" id="KW-0472">Membrane</keyword>
<comment type="caution">
    <text evidence="4">The sequence shown here is derived from an EMBL/GenBank/DDBJ whole genome shotgun (WGS) entry which is preliminary data.</text>
</comment>
<feature type="transmembrane region" description="Helical" evidence="2">
    <location>
        <begin position="276"/>
        <end position="294"/>
    </location>
</feature>
<dbReference type="AlphaFoldDB" id="A0A848L9E3"/>
<feature type="transmembrane region" description="Helical" evidence="2">
    <location>
        <begin position="306"/>
        <end position="325"/>
    </location>
</feature>
<feature type="transmembrane region" description="Helical" evidence="2">
    <location>
        <begin position="184"/>
        <end position="204"/>
    </location>
</feature>
<sequence length="456" mass="46805">MRSIALLLGLAATLASAQQPAAVSSPQESLPPPPLTSSPSAPDEPEWATPSSFNAPAGNASEPREAPAPTARPAEPGLQEVTAPTARPAEPGLQEVPTRTAEPGFQELPAPTPRPTEPGLQEVPPRTAEPSFQVPPPTARPTEPGFHEAPTVQGSEPRQSPPPLKVAPAPKRPRRYSRLSADSGGPTLVLTQAVGGMVLGGMLGDTYDDPNGRSDNAYAGAMLGALTLGTASTLYQYFVPVKRNESLLAASASTLGLMAGVSAANGWDLDSRQRALLALTTSQVGVASVLFLTAGGEDVSAGDTGLVGMTTFYAFVTTGLVEYIGSRQSGERFRYTPLLIAPAAGMLLGGVLAIPLEIPPSSVRDATLFPAGMGLAALLIGSRLDVSNVTVAKTVLGTVAGTFAITILLTALAPEGPTQQDARADSAFQPVPVPVVMPAGRRNDALAAGPGLLMRF</sequence>
<feature type="compositionally biased region" description="Low complexity" evidence="1">
    <location>
        <begin position="67"/>
        <end position="76"/>
    </location>
</feature>
<accession>A0A848L9E3</accession>
<dbReference type="EMBL" id="JABBJJ010000039">
    <property type="protein sequence ID" value="NMO15449.1"/>
    <property type="molecule type" value="Genomic_DNA"/>
</dbReference>
<evidence type="ECO:0000313" key="5">
    <source>
        <dbReference type="Proteomes" id="UP000518300"/>
    </source>
</evidence>
<evidence type="ECO:0000256" key="1">
    <source>
        <dbReference type="SAM" id="MobiDB-lite"/>
    </source>
</evidence>
<protein>
    <submittedName>
        <fullName evidence="4">Uncharacterized protein</fullName>
    </submittedName>
</protein>
<feature type="compositionally biased region" description="Low complexity" evidence="1">
    <location>
        <begin position="15"/>
        <end position="28"/>
    </location>
</feature>
<gene>
    <name evidence="4" type="ORF">HG543_11375</name>
</gene>